<keyword evidence="3" id="KW-1185">Reference proteome</keyword>
<gene>
    <name evidence="2" type="ORF">EYF80_020820</name>
</gene>
<dbReference type="Proteomes" id="UP000314294">
    <property type="component" value="Unassembled WGS sequence"/>
</dbReference>
<sequence>MPQHTASVSRLRILAPTETQTSKAEHPQCSPASGRWLSHQACLKTMQEEAPSAEERYISSALFVDSELSPGGSRPLVFNHAASCSPLLARKRTPA</sequence>
<name>A0A4Z2HT33_9TELE</name>
<dbReference type="EMBL" id="SRLO01000182">
    <property type="protein sequence ID" value="TNN68959.1"/>
    <property type="molecule type" value="Genomic_DNA"/>
</dbReference>
<protein>
    <submittedName>
        <fullName evidence="2">Uncharacterized protein</fullName>
    </submittedName>
</protein>
<accession>A0A4Z2HT33</accession>
<evidence type="ECO:0000313" key="3">
    <source>
        <dbReference type="Proteomes" id="UP000314294"/>
    </source>
</evidence>
<dbReference type="AlphaFoldDB" id="A0A4Z2HT33"/>
<reference evidence="2 3" key="1">
    <citation type="submission" date="2019-03" db="EMBL/GenBank/DDBJ databases">
        <title>First draft genome of Liparis tanakae, snailfish: a comprehensive survey of snailfish specific genes.</title>
        <authorList>
            <person name="Kim W."/>
            <person name="Song I."/>
            <person name="Jeong J.-H."/>
            <person name="Kim D."/>
            <person name="Kim S."/>
            <person name="Ryu S."/>
            <person name="Song J.Y."/>
            <person name="Lee S.K."/>
        </authorList>
    </citation>
    <scope>NUCLEOTIDE SEQUENCE [LARGE SCALE GENOMIC DNA]</scope>
    <source>
        <tissue evidence="2">Muscle</tissue>
    </source>
</reference>
<comment type="caution">
    <text evidence="2">The sequence shown here is derived from an EMBL/GenBank/DDBJ whole genome shotgun (WGS) entry which is preliminary data.</text>
</comment>
<organism evidence="2 3">
    <name type="scientific">Liparis tanakae</name>
    <name type="common">Tanaka's snailfish</name>
    <dbReference type="NCBI Taxonomy" id="230148"/>
    <lineage>
        <taxon>Eukaryota</taxon>
        <taxon>Metazoa</taxon>
        <taxon>Chordata</taxon>
        <taxon>Craniata</taxon>
        <taxon>Vertebrata</taxon>
        <taxon>Euteleostomi</taxon>
        <taxon>Actinopterygii</taxon>
        <taxon>Neopterygii</taxon>
        <taxon>Teleostei</taxon>
        <taxon>Neoteleostei</taxon>
        <taxon>Acanthomorphata</taxon>
        <taxon>Eupercaria</taxon>
        <taxon>Perciformes</taxon>
        <taxon>Cottioidei</taxon>
        <taxon>Cottales</taxon>
        <taxon>Liparidae</taxon>
        <taxon>Liparis</taxon>
    </lineage>
</organism>
<evidence type="ECO:0000313" key="2">
    <source>
        <dbReference type="EMBL" id="TNN68959.1"/>
    </source>
</evidence>
<evidence type="ECO:0000256" key="1">
    <source>
        <dbReference type="SAM" id="MobiDB-lite"/>
    </source>
</evidence>
<feature type="region of interest" description="Disordered" evidence="1">
    <location>
        <begin position="1"/>
        <end position="33"/>
    </location>
</feature>
<proteinExistence type="predicted"/>